<gene>
    <name evidence="2" type="ORF">PS049_25230</name>
</gene>
<evidence type="ECO:0000313" key="2">
    <source>
        <dbReference type="EMBL" id="WDB31805.1"/>
    </source>
</evidence>
<name>A0AAX3MSI3_ESCAL</name>
<keyword evidence="1" id="KW-1133">Transmembrane helix</keyword>
<feature type="transmembrane region" description="Helical" evidence="1">
    <location>
        <begin position="28"/>
        <end position="61"/>
    </location>
</feature>
<proteinExistence type="predicted"/>
<dbReference type="EMBL" id="CP117563">
    <property type="protein sequence ID" value="WDB31805.1"/>
    <property type="molecule type" value="Genomic_DNA"/>
</dbReference>
<evidence type="ECO:0000313" key="3">
    <source>
        <dbReference type="Proteomes" id="UP001219219"/>
    </source>
</evidence>
<keyword evidence="2" id="KW-0614">Plasmid</keyword>
<sequence>MQHKVNEQFIRRSAWHSPVTSLLQNPDFFGPAIMAMMILPLFLPLLTPLSILGMLFTGVIFNNHRWRCPMRMPATLKCDDPSEDREETARFLGAWNYTRIRPGKARGVFFLGTQRGSDVGRELWLSQADLVRHIMFFSTTGGGKTETLFSLMLNSLCHARGFTMMDGKAQNDTARTIWYLALRFGREDDVEFINYMTGGRSRSELLHAGDKSLPESNSFNPFVYATVSAPVI</sequence>
<dbReference type="AlphaFoldDB" id="A0AAX3MSI3"/>
<reference evidence="2" key="1">
    <citation type="submission" date="2023-02" db="EMBL/GenBank/DDBJ databases">
        <title>Escherichia albertii as a potential enteropathogen in the light of epidemiological and genomic studies.</title>
        <authorList>
            <person name="Leszczynska K."/>
            <person name="Swiecicka I."/>
            <person name="Daniluk T."/>
            <person name="Lebensztejn D."/>
            <person name="Chmielewska S."/>
            <person name="Leszczynska D."/>
            <person name="Gawor J."/>
            <person name="Kliber M."/>
        </authorList>
    </citation>
    <scope>NUCLEOTIDE SEQUENCE</scope>
    <source>
        <strain evidence="2">BIA_7</strain>
        <plasmid evidence="2">pEA7_1</plasmid>
    </source>
</reference>
<geneLocation type="plasmid" evidence="2 3">
    <name>pEA7_1</name>
</geneLocation>
<organism evidence="2 3">
    <name type="scientific">Escherichia albertii</name>
    <dbReference type="NCBI Taxonomy" id="208962"/>
    <lineage>
        <taxon>Bacteria</taxon>
        <taxon>Pseudomonadati</taxon>
        <taxon>Pseudomonadota</taxon>
        <taxon>Gammaproteobacteria</taxon>
        <taxon>Enterobacterales</taxon>
        <taxon>Enterobacteriaceae</taxon>
        <taxon>Escherichia</taxon>
    </lineage>
</organism>
<keyword evidence="1" id="KW-0812">Transmembrane</keyword>
<protein>
    <recommendedName>
        <fullName evidence="4">Conjugal transfer protein TrbC</fullName>
    </recommendedName>
</protein>
<evidence type="ECO:0008006" key="4">
    <source>
        <dbReference type="Google" id="ProtNLM"/>
    </source>
</evidence>
<evidence type="ECO:0000256" key="1">
    <source>
        <dbReference type="SAM" id="Phobius"/>
    </source>
</evidence>
<accession>A0AAX3MSI3</accession>
<dbReference type="Proteomes" id="UP001219219">
    <property type="component" value="Plasmid pEA7_1"/>
</dbReference>
<dbReference type="RefSeq" id="WP_273820430.1">
    <property type="nucleotide sequence ID" value="NZ_CP117563.1"/>
</dbReference>
<keyword evidence="1" id="KW-0472">Membrane</keyword>